<evidence type="ECO:0000256" key="10">
    <source>
        <dbReference type="ARBA" id="ARBA00032194"/>
    </source>
</evidence>
<comment type="catalytic activity">
    <reaction evidence="1">
        <text>Hydrolysis of terminal, non-reducing beta-D-glucosyl residues with release of beta-D-glucose.</text>
        <dbReference type="EC" id="3.2.1.21"/>
    </reaction>
</comment>
<comment type="subcellular location">
    <subcellularLocation>
        <location evidence="2">Periplasm</location>
    </subcellularLocation>
</comment>
<dbReference type="InterPro" id="IPR013783">
    <property type="entry name" value="Ig-like_fold"/>
</dbReference>
<dbReference type="InterPro" id="IPR050288">
    <property type="entry name" value="Cellulose_deg_GH3"/>
</dbReference>
<evidence type="ECO:0000256" key="3">
    <source>
        <dbReference type="ARBA" id="ARBA00005336"/>
    </source>
</evidence>
<dbReference type="InterPro" id="IPR036881">
    <property type="entry name" value="Glyco_hydro_3_C_sf"/>
</dbReference>
<dbReference type="SUPFAM" id="SSF52279">
    <property type="entry name" value="Beta-D-glucan exohydrolase, C-terminal domain"/>
    <property type="match status" value="1"/>
</dbReference>
<keyword evidence="6" id="KW-0574">Periplasm</keyword>
<evidence type="ECO:0000256" key="5">
    <source>
        <dbReference type="ARBA" id="ARBA00022729"/>
    </source>
</evidence>
<feature type="domain" description="Fibronectin type III-like" evidence="13">
    <location>
        <begin position="675"/>
        <end position="744"/>
    </location>
</feature>
<dbReference type="SUPFAM" id="SSF51445">
    <property type="entry name" value="(Trans)glycosidases"/>
    <property type="match status" value="1"/>
</dbReference>
<dbReference type="InterPro" id="IPR036962">
    <property type="entry name" value="Glyco_hydro_3_N_sf"/>
</dbReference>
<dbReference type="FunFam" id="3.40.50.1700:FF:000004">
    <property type="entry name" value="Periplasmic beta-glucosidase"/>
    <property type="match status" value="1"/>
</dbReference>
<evidence type="ECO:0000313" key="14">
    <source>
        <dbReference type="EMBL" id="SQF90778.1"/>
    </source>
</evidence>
<evidence type="ECO:0000256" key="6">
    <source>
        <dbReference type="ARBA" id="ARBA00022764"/>
    </source>
</evidence>
<dbReference type="InterPro" id="IPR001764">
    <property type="entry name" value="Glyco_hydro_3_N"/>
</dbReference>
<dbReference type="Pfam" id="PF14310">
    <property type="entry name" value="Fn3-like"/>
    <property type="match status" value="1"/>
</dbReference>
<dbReference type="Pfam" id="PF00933">
    <property type="entry name" value="Glyco_hydro_3"/>
    <property type="match status" value="1"/>
</dbReference>
<dbReference type="SMART" id="SM01217">
    <property type="entry name" value="Fn3_like"/>
    <property type="match status" value="1"/>
</dbReference>
<keyword evidence="8 14" id="KW-0326">Glycosidase</keyword>
<dbReference type="InterPro" id="IPR002772">
    <property type="entry name" value="Glyco_hydro_3_C"/>
</dbReference>
<keyword evidence="7 14" id="KW-0378">Hydrolase</keyword>
<dbReference type="EMBL" id="LS483372">
    <property type="protein sequence ID" value="SQF90778.1"/>
    <property type="molecule type" value="Genomic_DNA"/>
</dbReference>
<evidence type="ECO:0000256" key="4">
    <source>
        <dbReference type="ARBA" id="ARBA00012744"/>
    </source>
</evidence>
<keyword evidence="5" id="KW-0732">Signal</keyword>
<dbReference type="Gene3D" id="3.40.50.1700">
    <property type="entry name" value="Glycoside hydrolase family 3 C-terminal domain"/>
    <property type="match status" value="1"/>
</dbReference>
<dbReference type="RefSeq" id="WP_053255394.1">
    <property type="nucleotide sequence ID" value="NZ_CBCRXZ010000022.1"/>
</dbReference>
<proteinExistence type="inferred from homology"/>
<sequence>MNPHWLLGLFICLCLCPFGVGAQENASKGVFIDNLLGQMTLDEKVGQLNMLDLDAIDLDSNGPELIAKGTVGGLGGVPFAPYGHVLQRIAVERSRLKIPLLFAQDVDHGLHTIFPVSLALAASWDMRAIALASRISAEEASAEGINLTFSPMVDIARDPRWGRVSEGYGEDPFLVSRITKTVVEAYQGKDLAAADSLMATVKHFALYGAVEGGRDYNSVDMSTANMYQYYFPPYRAAVEAGAGVVMIALNSIGGVPAMANPWLIRDVLRHEWGFAGVTLGDCGAIGNLVDHGVAIDPSHAAALALRSGVEMALCDSANVETLPGSVRSGKVPVEVLDTAVRRVLGIKYDMGLFDDPYRKLNPAPLPPIESRLQRDVARTVARKTFVLLKNHRQTLPLRKQGTIALVGPLAKSRRDLLGSYCGDCEDTRVVSIHEGVARAVAGKATLLYARGANVSDDTALIARMKQYKSPLDIDPRSSNERLNEAVAIARRADVIVAVVGEPWGFNDEATSRARIDLPASQKQLLRRLRALGKPLVIVLVNGRPLDLTLEQTQASALLETWYSGTEGGNAVADVLFGDYNPSGKLPMTFPRSVGQIPMYYNHLNTGRPYNNVAPYKYTTQYIDEDETPLYPFGYGLSYTRFKLSKLLLSTPILRRGDRLDVSVELTNTGTRAGDTVVQLYLQDVVASISRPVKELKGFQKVMLKAGERTLVTFTLDENDLKFYDAQLRYAAEPGEFKVQIGLDSNDVIEQGFEFRDADLDRQ</sequence>
<evidence type="ECO:0000259" key="13">
    <source>
        <dbReference type="SMART" id="SM01217"/>
    </source>
</evidence>
<dbReference type="InterPro" id="IPR026891">
    <property type="entry name" value="Fn3-like"/>
</dbReference>
<dbReference type="Pfam" id="PF01915">
    <property type="entry name" value="Glyco_hydro_3_C"/>
    <property type="match status" value="1"/>
</dbReference>
<dbReference type="GO" id="GO:0005975">
    <property type="term" value="P:carbohydrate metabolic process"/>
    <property type="evidence" value="ECO:0007669"/>
    <property type="project" value="InterPro"/>
</dbReference>
<dbReference type="EC" id="3.2.1.21" evidence="4"/>
<dbReference type="AlphaFoldDB" id="A0A3M3XPV6"/>
<dbReference type="Gene3D" id="2.60.40.10">
    <property type="entry name" value="Immunoglobulins"/>
    <property type="match status" value="1"/>
</dbReference>
<accession>A0A3M3XPV6</accession>
<evidence type="ECO:0000256" key="2">
    <source>
        <dbReference type="ARBA" id="ARBA00004418"/>
    </source>
</evidence>
<evidence type="ECO:0000256" key="8">
    <source>
        <dbReference type="ARBA" id="ARBA00023295"/>
    </source>
</evidence>
<dbReference type="PRINTS" id="PR00133">
    <property type="entry name" value="GLHYDRLASE3"/>
</dbReference>
<dbReference type="FunFam" id="2.60.40.10:FF:000495">
    <property type="entry name" value="Periplasmic beta-glucosidase"/>
    <property type="match status" value="1"/>
</dbReference>
<protein>
    <recommendedName>
        <fullName evidence="12">Periplasmic beta-glucosidase</fullName>
        <ecNumber evidence="4">3.2.1.21</ecNumber>
    </recommendedName>
    <alternativeName>
        <fullName evidence="11">Beta-D-glucoside glucohydrolase</fullName>
    </alternativeName>
    <alternativeName>
        <fullName evidence="9">Cellobiase</fullName>
    </alternativeName>
    <alternativeName>
        <fullName evidence="10">Gentiobiase</fullName>
    </alternativeName>
</protein>
<dbReference type="GO" id="GO:0008422">
    <property type="term" value="F:beta-glucosidase activity"/>
    <property type="evidence" value="ECO:0007669"/>
    <property type="project" value="UniProtKB-EC"/>
</dbReference>
<evidence type="ECO:0000256" key="9">
    <source>
        <dbReference type="ARBA" id="ARBA00031448"/>
    </source>
</evidence>
<dbReference type="PANTHER" id="PTHR42715">
    <property type="entry name" value="BETA-GLUCOSIDASE"/>
    <property type="match status" value="1"/>
</dbReference>
<evidence type="ECO:0000256" key="7">
    <source>
        <dbReference type="ARBA" id="ARBA00022801"/>
    </source>
</evidence>
<name>A0A3M3XPV6_PSEFL</name>
<evidence type="ECO:0000256" key="11">
    <source>
        <dbReference type="ARBA" id="ARBA00032594"/>
    </source>
</evidence>
<dbReference type="InterPro" id="IPR017853">
    <property type="entry name" value="GH"/>
</dbReference>
<gene>
    <name evidence="14" type="primary">bglX_2</name>
    <name evidence="14" type="ORF">NCTC10038_02194</name>
</gene>
<dbReference type="PANTHER" id="PTHR42715:SF10">
    <property type="entry name" value="BETA-GLUCOSIDASE"/>
    <property type="match status" value="1"/>
</dbReference>
<dbReference type="FunFam" id="3.20.20.300:FF:000005">
    <property type="entry name" value="Periplasmic beta-glucosidase"/>
    <property type="match status" value="1"/>
</dbReference>
<dbReference type="Proteomes" id="UP000248640">
    <property type="component" value="Chromosome 1"/>
</dbReference>
<evidence type="ECO:0000313" key="15">
    <source>
        <dbReference type="Proteomes" id="UP000248640"/>
    </source>
</evidence>
<dbReference type="NCBIfam" id="NF011678">
    <property type="entry name" value="PRK15098.1"/>
    <property type="match status" value="1"/>
</dbReference>
<dbReference type="GeneID" id="61638147"/>
<reference evidence="14 15" key="1">
    <citation type="submission" date="2018-06" db="EMBL/GenBank/DDBJ databases">
        <authorList>
            <consortium name="Pathogen Informatics"/>
            <person name="Doyle S."/>
        </authorList>
    </citation>
    <scope>NUCLEOTIDE SEQUENCE [LARGE SCALE GENOMIC DNA]</scope>
    <source>
        <strain evidence="14 15">NCTC10038</strain>
    </source>
</reference>
<comment type="similarity">
    <text evidence="3">Belongs to the glycosyl hydrolase 3 family.</text>
</comment>
<dbReference type="Gene3D" id="3.20.20.300">
    <property type="entry name" value="Glycoside hydrolase, family 3, N-terminal domain"/>
    <property type="match status" value="1"/>
</dbReference>
<evidence type="ECO:0000256" key="1">
    <source>
        <dbReference type="ARBA" id="ARBA00000448"/>
    </source>
</evidence>
<organism evidence="14 15">
    <name type="scientific">Pseudomonas fluorescens</name>
    <dbReference type="NCBI Taxonomy" id="294"/>
    <lineage>
        <taxon>Bacteria</taxon>
        <taxon>Pseudomonadati</taxon>
        <taxon>Pseudomonadota</taxon>
        <taxon>Gammaproteobacteria</taxon>
        <taxon>Pseudomonadales</taxon>
        <taxon>Pseudomonadaceae</taxon>
        <taxon>Pseudomonas</taxon>
    </lineage>
</organism>
<dbReference type="GO" id="GO:0042597">
    <property type="term" value="C:periplasmic space"/>
    <property type="evidence" value="ECO:0007669"/>
    <property type="project" value="UniProtKB-SubCell"/>
</dbReference>
<evidence type="ECO:0000256" key="12">
    <source>
        <dbReference type="ARBA" id="ARBA00067498"/>
    </source>
</evidence>